<evidence type="ECO:0000313" key="7">
    <source>
        <dbReference type="EMBL" id="GJE94546.1"/>
    </source>
</evidence>
<name>A0A9P3GGU1_9APHY</name>
<dbReference type="PANTHER" id="PTHR11010:SF117">
    <property type="entry name" value="SERINE PROTEASE 16"/>
    <property type="match status" value="1"/>
</dbReference>
<comment type="similarity">
    <text evidence="1">Belongs to the peptidase S28 family.</text>
</comment>
<dbReference type="GO" id="GO:0070008">
    <property type="term" value="F:serine-type exopeptidase activity"/>
    <property type="evidence" value="ECO:0007669"/>
    <property type="project" value="InterPro"/>
</dbReference>
<feature type="signal peptide" evidence="6">
    <location>
        <begin position="1"/>
        <end position="18"/>
    </location>
</feature>
<dbReference type="OrthoDB" id="2130629at2759"/>
<dbReference type="SUPFAM" id="SSF53474">
    <property type="entry name" value="alpha/beta-Hydrolases"/>
    <property type="match status" value="1"/>
</dbReference>
<dbReference type="InterPro" id="IPR029058">
    <property type="entry name" value="AB_hydrolase_fold"/>
</dbReference>
<dbReference type="Pfam" id="PF05577">
    <property type="entry name" value="Peptidase_S28"/>
    <property type="match status" value="1"/>
</dbReference>
<dbReference type="EMBL" id="BPQB01000041">
    <property type="protein sequence ID" value="GJE94546.1"/>
    <property type="molecule type" value="Genomic_DNA"/>
</dbReference>
<keyword evidence="4" id="KW-0378">Hydrolase</keyword>
<accession>A0A9P3GGU1</accession>
<dbReference type="GO" id="GO:0008239">
    <property type="term" value="F:dipeptidyl-peptidase activity"/>
    <property type="evidence" value="ECO:0007669"/>
    <property type="project" value="TreeGrafter"/>
</dbReference>
<comment type="caution">
    <text evidence="7">The sequence shown here is derived from an EMBL/GenBank/DDBJ whole genome shotgun (WGS) entry which is preliminary data.</text>
</comment>
<evidence type="ECO:0000256" key="1">
    <source>
        <dbReference type="ARBA" id="ARBA00011079"/>
    </source>
</evidence>
<evidence type="ECO:0000256" key="6">
    <source>
        <dbReference type="SAM" id="SignalP"/>
    </source>
</evidence>
<sequence length="514" mass="56226">MISLQLAVIAYLFAPIHALSHSGASWINLQRLPEAPSGPTVVDAATPSFPVFTFTQPLDHFSDTGFTWEQRFWVSDRHFKAGGPVIILDSGESSGTARLPYMDTGIVDILANATGGLGVVLEHRYYGQSIPVQNFTTDSMRWLNLDQALADSANFMANVKFANISQDLTAPGTPWIYYGGSYAGARSAHMKIRYPDLVFGAIASSGVTYATVVDWQYYDIIRQFAPADCVQQIETTVSDVDNLIENPSTAHTIKALFGLPNVTHNQDVVSLISGPLGAWQDKNWDPAVNSASFDNFCAFLGSPTSKTVEIAKGIHVNNATVTYAAYINRTVSSRCSTTRTQDDCFGSFNASSYQATDLSQTWRAWQFQVCTQWGFLMTAPPAGHPRIISKLLDLDYASLICKFAFPPGAHFAVPPQPDVAAVNALGGLNVAADRLAIIDGQEDPWRPNTPHSDIARKRPDTAARPFKLIPSAVHHYDENGLADHTAEPDNIRTIHAEEVAFVLEWLKDFKPPST</sequence>
<dbReference type="Proteomes" id="UP000703269">
    <property type="component" value="Unassembled WGS sequence"/>
</dbReference>
<evidence type="ECO:0000256" key="3">
    <source>
        <dbReference type="ARBA" id="ARBA00022729"/>
    </source>
</evidence>
<dbReference type="FunFam" id="3.40.50.1820:FF:000368">
    <property type="entry name" value="Unplaced genomic scaffold supercont2.8, whole genome shotgun sequence"/>
    <property type="match status" value="1"/>
</dbReference>
<feature type="chain" id="PRO_5040198777" evidence="6">
    <location>
        <begin position="19"/>
        <end position="514"/>
    </location>
</feature>
<keyword evidence="8" id="KW-1185">Reference proteome</keyword>
<protein>
    <submittedName>
        <fullName evidence="7">Peptidase S28</fullName>
    </submittedName>
</protein>
<evidence type="ECO:0000256" key="2">
    <source>
        <dbReference type="ARBA" id="ARBA00022670"/>
    </source>
</evidence>
<dbReference type="InterPro" id="IPR008758">
    <property type="entry name" value="Peptidase_S28"/>
</dbReference>
<reference evidence="7 8" key="1">
    <citation type="submission" date="2021-08" db="EMBL/GenBank/DDBJ databases">
        <title>Draft Genome Sequence of Phanerochaete sordida strain YK-624.</title>
        <authorList>
            <person name="Mori T."/>
            <person name="Dohra H."/>
            <person name="Suzuki T."/>
            <person name="Kawagishi H."/>
            <person name="Hirai H."/>
        </authorList>
    </citation>
    <scope>NUCLEOTIDE SEQUENCE [LARGE SCALE GENOMIC DNA]</scope>
    <source>
        <strain evidence="7 8">YK-624</strain>
    </source>
</reference>
<dbReference type="AlphaFoldDB" id="A0A9P3GGU1"/>
<dbReference type="GO" id="GO:0006508">
    <property type="term" value="P:proteolysis"/>
    <property type="evidence" value="ECO:0007669"/>
    <property type="project" value="UniProtKB-KW"/>
</dbReference>
<keyword evidence="2" id="KW-0645">Protease</keyword>
<evidence type="ECO:0000256" key="4">
    <source>
        <dbReference type="ARBA" id="ARBA00022801"/>
    </source>
</evidence>
<dbReference type="PANTHER" id="PTHR11010">
    <property type="entry name" value="PROTEASE S28 PRO-X CARBOXYPEPTIDASE-RELATED"/>
    <property type="match status" value="1"/>
</dbReference>
<keyword evidence="3 6" id="KW-0732">Signal</keyword>
<keyword evidence="5" id="KW-0325">Glycoprotein</keyword>
<proteinExistence type="inferred from homology"/>
<gene>
    <name evidence="7" type="ORF">PsYK624_107160</name>
</gene>
<evidence type="ECO:0000313" key="8">
    <source>
        <dbReference type="Proteomes" id="UP000703269"/>
    </source>
</evidence>
<dbReference type="Gene3D" id="3.40.50.1820">
    <property type="entry name" value="alpha/beta hydrolase"/>
    <property type="match status" value="2"/>
</dbReference>
<organism evidence="7 8">
    <name type="scientific">Phanerochaete sordida</name>
    <dbReference type="NCBI Taxonomy" id="48140"/>
    <lineage>
        <taxon>Eukaryota</taxon>
        <taxon>Fungi</taxon>
        <taxon>Dikarya</taxon>
        <taxon>Basidiomycota</taxon>
        <taxon>Agaricomycotina</taxon>
        <taxon>Agaricomycetes</taxon>
        <taxon>Polyporales</taxon>
        <taxon>Phanerochaetaceae</taxon>
        <taxon>Phanerochaete</taxon>
    </lineage>
</organism>
<evidence type="ECO:0000256" key="5">
    <source>
        <dbReference type="ARBA" id="ARBA00023180"/>
    </source>
</evidence>